<organism evidence="2 3">
    <name type="scientific">Araneus ventricosus</name>
    <name type="common">Orbweaver spider</name>
    <name type="synonym">Epeira ventricosa</name>
    <dbReference type="NCBI Taxonomy" id="182803"/>
    <lineage>
        <taxon>Eukaryota</taxon>
        <taxon>Metazoa</taxon>
        <taxon>Ecdysozoa</taxon>
        <taxon>Arthropoda</taxon>
        <taxon>Chelicerata</taxon>
        <taxon>Arachnida</taxon>
        <taxon>Araneae</taxon>
        <taxon>Araneomorphae</taxon>
        <taxon>Entelegynae</taxon>
        <taxon>Araneoidea</taxon>
        <taxon>Araneidae</taxon>
        <taxon>Araneus</taxon>
    </lineage>
</organism>
<proteinExistence type="predicted"/>
<comment type="caution">
    <text evidence="2">The sequence shown here is derived from an EMBL/GenBank/DDBJ whole genome shotgun (WGS) entry which is preliminary data.</text>
</comment>
<dbReference type="AlphaFoldDB" id="A0A4Y2H2K7"/>
<dbReference type="Proteomes" id="UP000499080">
    <property type="component" value="Unassembled WGS sequence"/>
</dbReference>
<protein>
    <submittedName>
        <fullName evidence="2">Uncharacterized protein</fullName>
    </submittedName>
</protein>
<feature type="signal peptide" evidence="1">
    <location>
        <begin position="1"/>
        <end position="24"/>
    </location>
</feature>
<keyword evidence="3" id="KW-1185">Reference proteome</keyword>
<keyword evidence="1" id="KW-0732">Signal</keyword>
<accession>A0A4Y2H2K7</accession>
<evidence type="ECO:0000256" key="1">
    <source>
        <dbReference type="SAM" id="SignalP"/>
    </source>
</evidence>
<feature type="chain" id="PRO_5021465690" evidence="1">
    <location>
        <begin position="25"/>
        <end position="99"/>
    </location>
</feature>
<evidence type="ECO:0000313" key="2">
    <source>
        <dbReference type="EMBL" id="GBM58978.1"/>
    </source>
</evidence>
<evidence type="ECO:0000313" key="3">
    <source>
        <dbReference type="Proteomes" id="UP000499080"/>
    </source>
</evidence>
<sequence length="99" mass="11259">MTKLTTILLALAALLDIQQMCCLAEQGDVSDPIAHIRHPLYILREDRDLQNGSPVFNYIFEDDESDEDEGISDSDKNISQKKLFREKRGFGGKRVFGEK</sequence>
<name>A0A4Y2H2K7_ARAVE</name>
<gene>
    <name evidence="2" type="ORF">AVEN_56219_1</name>
</gene>
<dbReference type="EMBL" id="BGPR01101231">
    <property type="protein sequence ID" value="GBM58978.1"/>
    <property type="molecule type" value="Genomic_DNA"/>
</dbReference>
<reference evidence="2 3" key="1">
    <citation type="journal article" date="2019" name="Sci. Rep.">
        <title>Orb-weaving spider Araneus ventricosus genome elucidates the spidroin gene catalogue.</title>
        <authorList>
            <person name="Kono N."/>
            <person name="Nakamura H."/>
            <person name="Ohtoshi R."/>
            <person name="Moran D.A.P."/>
            <person name="Shinohara A."/>
            <person name="Yoshida Y."/>
            <person name="Fujiwara M."/>
            <person name="Mori M."/>
            <person name="Tomita M."/>
            <person name="Arakawa K."/>
        </authorList>
    </citation>
    <scope>NUCLEOTIDE SEQUENCE [LARGE SCALE GENOMIC DNA]</scope>
</reference>